<accession>B5W365</accession>
<reference evidence="2 3" key="1">
    <citation type="journal article" date="2011" name="Appl. Environ. Microbiol.">
        <title>Contribution of a Sodium Ion Gradient to Energy Conservation during Fermentation in the Cyanobacterium Arthrospira (Spirulina) maxima CS-328.</title>
        <authorList>
            <person name="Carrieri D."/>
            <person name="Ananyev G."/>
            <person name="Lenz O."/>
            <person name="Bryant D.A."/>
            <person name="Dismukes G.C."/>
        </authorList>
    </citation>
    <scope>NUCLEOTIDE SEQUENCE [LARGE SCALE GENOMIC DNA]</scope>
    <source>
        <strain evidence="2 3">CS-328</strain>
    </source>
</reference>
<dbReference type="EMBL" id="ABYK01000024">
    <property type="protein sequence ID" value="EDZ94003.1"/>
    <property type="molecule type" value="Genomic_DNA"/>
</dbReference>
<dbReference type="Proteomes" id="UP000004061">
    <property type="component" value="Unassembled WGS sequence"/>
</dbReference>
<protein>
    <submittedName>
        <fullName evidence="2">Uncharacterized protein</fullName>
    </submittedName>
</protein>
<keyword evidence="3" id="KW-1185">Reference proteome</keyword>
<organism evidence="2 3">
    <name type="scientific">Limnospira maxima CS-328</name>
    <dbReference type="NCBI Taxonomy" id="513049"/>
    <lineage>
        <taxon>Bacteria</taxon>
        <taxon>Bacillati</taxon>
        <taxon>Cyanobacteriota</taxon>
        <taxon>Cyanophyceae</taxon>
        <taxon>Oscillatoriophycideae</taxon>
        <taxon>Oscillatoriales</taxon>
        <taxon>Sirenicapillariaceae</taxon>
        <taxon>Limnospira</taxon>
    </lineage>
</organism>
<evidence type="ECO:0000256" key="1">
    <source>
        <dbReference type="SAM" id="Phobius"/>
    </source>
</evidence>
<sequence length="83" mass="9384">MVQAGHLVSLIMDGWQWSRFWCWVTPRSLPFPASIPGLWVLKLGVAIAVTLTSVSLRFRYVKNCYELLQSMLTWGSLPGFGIV</sequence>
<proteinExistence type="predicted"/>
<name>B5W365_LIMMA</name>
<keyword evidence="1" id="KW-1133">Transmembrane helix</keyword>
<evidence type="ECO:0000313" key="3">
    <source>
        <dbReference type="Proteomes" id="UP000004061"/>
    </source>
</evidence>
<gene>
    <name evidence="2" type="ORF">AmaxDRAFT_3233</name>
</gene>
<evidence type="ECO:0000313" key="2">
    <source>
        <dbReference type="EMBL" id="EDZ94003.1"/>
    </source>
</evidence>
<comment type="caution">
    <text evidence="2">The sequence shown here is derived from an EMBL/GenBank/DDBJ whole genome shotgun (WGS) entry which is preliminary data.</text>
</comment>
<keyword evidence="1" id="KW-0812">Transmembrane</keyword>
<dbReference type="AlphaFoldDB" id="B5W365"/>
<feature type="transmembrane region" description="Helical" evidence="1">
    <location>
        <begin position="39"/>
        <end position="58"/>
    </location>
</feature>
<keyword evidence="1" id="KW-0472">Membrane</keyword>